<dbReference type="InterPro" id="IPR003231">
    <property type="entry name" value="ACP"/>
</dbReference>
<dbReference type="GO" id="GO:0000036">
    <property type="term" value="F:acyl carrier activity"/>
    <property type="evidence" value="ECO:0007669"/>
    <property type="project" value="UniProtKB-UniRule"/>
</dbReference>
<dbReference type="GO" id="GO:0009245">
    <property type="term" value="P:lipid A biosynthetic process"/>
    <property type="evidence" value="ECO:0007669"/>
    <property type="project" value="TreeGrafter"/>
</dbReference>
<keyword evidence="3 7" id="KW-0597">Phosphoprotein</keyword>
<dbReference type="RefSeq" id="WP_014151750.1">
    <property type="nucleotide sequence ID" value="NC_016113.1"/>
</dbReference>
<dbReference type="HAMAP" id="MF_01217">
    <property type="entry name" value="Acyl_carrier"/>
    <property type="match status" value="1"/>
</dbReference>
<evidence type="ECO:0000256" key="7">
    <source>
        <dbReference type="HAMAP-Rule" id="MF_01217"/>
    </source>
</evidence>
<feature type="modified residue" description="O-(pantetheine 4'-phosphoryl)serine" evidence="7">
    <location>
        <position position="42"/>
    </location>
</feature>
<protein>
    <recommendedName>
        <fullName evidence="7 8">Acyl carrier protein</fullName>
        <shortName evidence="7">ACP</shortName>
    </recommendedName>
</protein>
<keyword evidence="11" id="KW-0614">Plasmid</keyword>
<dbReference type="InterPro" id="IPR020806">
    <property type="entry name" value="PKS_PP-bd"/>
</dbReference>
<evidence type="ECO:0000256" key="2">
    <source>
        <dbReference type="ARBA" id="ARBA00022516"/>
    </source>
</evidence>
<dbReference type="PATRIC" id="fig|1003195.11.peg.1262"/>
<proteinExistence type="inferred from homology"/>
<evidence type="ECO:0000256" key="3">
    <source>
        <dbReference type="ARBA" id="ARBA00022553"/>
    </source>
</evidence>
<dbReference type="Gene3D" id="1.10.1200.10">
    <property type="entry name" value="ACP-like"/>
    <property type="match status" value="1"/>
</dbReference>
<dbReference type="NCBIfam" id="NF002148">
    <property type="entry name" value="PRK00982.1-2"/>
    <property type="match status" value="1"/>
</dbReference>
<dbReference type="UniPathway" id="UPA00094"/>
<comment type="pathway">
    <text evidence="7 9">Lipid metabolism; fatty acid biosynthesis.</text>
</comment>
<dbReference type="NCBIfam" id="TIGR00517">
    <property type="entry name" value="acyl_carrier"/>
    <property type="match status" value="1"/>
</dbReference>
<dbReference type="PANTHER" id="PTHR20863:SF76">
    <property type="entry name" value="CARRIER DOMAIN-CONTAINING PROTEIN"/>
    <property type="match status" value="1"/>
</dbReference>
<dbReference type="Pfam" id="PF00550">
    <property type="entry name" value="PP-binding"/>
    <property type="match status" value="1"/>
</dbReference>
<dbReference type="InterPro" id="IPR009081">
    <property type="entry name" value="PP-bd_ACP"/>
</dbReference>
<dbReference type="OrthoDB" id="9804551at2"/>
<comment type="function">
    <text evidence="7 9">Carrier of the growing fatty acid chain in fatty acid biosynthesis.</text>
</comment>
<keyword evidence="4 7" id="KW-0276">Fatty acid metabolism</keyword>
<dbReference type="HOGENOM" id="CLU_108696_5_1_11"/>
<dbReference type="PANTHER" id="PTHR20863">
    <property type="entry name" value="ACYL CARRIER PROTEIN"/>
    <property type="match status" value="1"/>
</dbReference>
<keyword evidence="12" id="KW-1185">Reference proteome</keyword>
<organism evidence="11 12">
    <name type="scientific">Streptantibioticus cattleyicolor (strain ATCC 35852 / DSM 46488 / JCM 4925 / NBRC 14057 / NRRL 8057)</name>
    <name type="common">Streptomyces cattleya</name>
    <dbReference type="NCBI Taxonomy" id="1003195"/>
    <lineage>
        <taxon>Bacteria</taxon>
        <taxon>Bacillati</taxon>
        <taxon>Actinomycetota</taxon>
        <taxon>Actinomycetes</taxon>
        <taxon>Kitasatosporales</taxon>
        <taxon>Streptomycetaceae</taxon>
        <taxon>Streptantibioticus</taxon>
    </lineage>
</organism>
<comment type="PTM">
    <text evidence="7">4'-phosphopantetheine is transferred from CoA to a specific serine of apo-ACP by AcpS. This modification is essential for activity because fatty acids are bound in thioester linkage to the sulfhydryl of the prosthetic group.</text>
</comment>
<dbReference type="GO" id="GO:0005829">
    <property type="term" value="C:cytosol"/>
    <property type="evidence" value="ECO:0007669"/>
    <property type="project" value="TreeGrafter"/>
</dbReference>
<keyword evidence="5 7" id="KW-0443">Lipid metabolism</keyword>
<evidence type="ECO:0000256" key="6">
    <source>
        <dbReference type="ARBA" id="ARBA00023160"/>
    </source>
</evidence>
<name>F8JJW0_STREN</name>
<keyword evidence="1 7" id="KW-0596">Phosphopantetheine</keyword>
<reference evidence="12" key="1">
    <citation type="submission" date="2011-12" db="EMBL/GenBank/DDBJ databases">
        <title>Complete genome sequence of Streptomyces cattleya strain DSM 46488.</title>
        <authorList>
            <person name="Ou H.-Y."/>
            <person name="Li P."/>
            <person name="Zhao C."/>
            <person name="O'Hagan D."/>
            <person name="Deng Z."/>
        </authorList>
    </citation>
    <scope>NUCLEOTIDE SEQUENCE [LARGE SCALE GENOMIC DNA]</scope>
    <source>
        <strain evidence="12">ATCC 35852 / DSM 46488 / JCM 4925 / NBRC 14057 / NRRL 8057</strain>
        <plasmid evidence="12">Plasmid pSCATT</plasmid>
    </source>
</reference>
<evidence type="ECO:0000256" key="8">
    <source>
        <dbReference type="NCBIfam" id="TIGR00517"/>
    </source>
</evidence>
<dbReference type="KEGG" id="sct:SCAT_p1303"/>
<accession>F8JJW0</accession>
<geneLocation type="plasmid" evidence="11 12">
    <name>pSCATT</name>
</geneLocation>
<keyword evidence="7" id="KW-0963">Cytoplasm</keyword>
<comment type="subcellular location">
    <subcellularLocation>
        <location evidence="7">Cytoplasm</location>
    </subcellularLocation>
</comment>
<evidence type="ECO:0000256" key="9">
    <source>
        <dbReference type="RuleBase" id="RU003545"/>
    </source>
</evidence>
<accession>G8XFX5</accession>
<evidence type="ECO:0000259" key="10">
    <source>
        <dbReference type="PROSITE" id="PS50075"/>
    </source>
</evidence>
<comment type="PTM">
    <text evidence="9">4'-phosphopantetheine is transferred from CoA to a specific serine of apo-ACP by acpS.</text>
</comment>
<dbReference type="SMART" id="SM00823">
    <property type="entry name" value="PKS_PP"/>
    <property type="match status" value="1"/>
</dbReference>
<keyword evidence="2 7" id="KW-0444">Lipid biosynthesis</keyword>
<evidence type="ECO:0000256" key="4">
    <source>
        <dbReference type="ARBA" id="ARBA00022832"/>
    </source>
</evidence>
<comment type="similarity">
    <text evidence="7">Belongs to the acyl carrier protein (ACP) family.</text>
</comment>
<evidence type="ECO:0000313" key="11">
    <source>
        <dbReference type="EMBL" id="AEW98614.1"/>
    </source>
</evidence>
<dbReference type="KEGG" id="scy:SCATT_p04210"/>
<feature type="domain" description="Carrier" evidence="10">
    <location>
        <begin position="7"/>
        <end position="82"/>
    </location>
</feature>
<gene>
    <name evidence="7" type="primary">acpP</name>
    <name evidence="11" type="ordered locus">SCATT_p04210</name>
</gene>
<evidence type="ECO:0000256" key="1">
    <source>
        <dbReference type="ARBA" id="ARBA00022450"/>
    </source>
</evidence>
<dbReference type="AlphaFoldDB" id="F8JJW0"/>
<dbReference type="GO" id="GO:0031177">
    <property type="term" value="F:phosphopantetheine binding"/>
    <property type="evidence" value="ECO:0007669"/>
    <property type="project" value="InterPro"/>
</dbReference>
<dbReference type="GO" id="GO:0000035">
    <property type="term" value="F:acyl binding"/>
    <property type="evidence" value="ECO:0007669"/>
    <property type="project" value="TreeGrafter"/>
</dbReference>
<dbReference type="GO" id="GO:0016020">
    <property type="term" value="C:membrane"/>
    <property type="evidence" value="ECO:0007669"/>
    <property type="project" value="GOC"/>
</dbReference>
<dbReference type="EMBL" id="CP003229">
    <property type="protein sequence ID" value="AEW98614.1"/>
    <property type="molecule type" value="Genomic_DNA"/>
</dbReference>
<dbReference type="PROSITE" id="PS50075">
    <property type="entry name" value="CARRIER"/>
    <property type="match status" value="1"/>
</dbReference>
<dbReference type="GO" id="GO:0017000">
    <property type="term" value="P:antibiotic biosynthetic process"/>
    <property type="evidence" value="ECO:0007669"/>
    <property type="project" value="UniProtKB-ARBA"/>
</dbReference>
<dbReference type="SUPFAM" id="SSF47336">
    <property type="entry name" value="ACP-like"/>
    <property type="match status" value="1"/>
</dbReference>
<evidence type="ECO:0000313" key="12">
    <source>
        <dbReference type="Proteomes" id="UP000007842"/>
    </source>
</evidence>
<dbReference type="Proteomes" id="UP000007842">
    <property type="component" value="Plasmid pSCATT"/>
</dbReference>
<evidence type="ECO:0000256" key="5">
    <source>
        <dbReference type="ARBA" id="ARBA00023098"/>
    </source>
</evidence>
<keyword evidence="6 7" id="KW-0275">Fatty acid biosynthesis</keyword>
<sequence length="82" mass="8814">MDDGMDDGMFERVVACVVEVLQVPPREVVADAAFTDDLGATSLTLVEVVMALEEEFGVEVPEAEVERVRTVGDACDLVRGLS</sequence>
<dbReference type="InterPro" id="IPR036736">
    <property type="entry name" value="ACP-like_sf"/>
</dbReference>